<evidence type="ECO:0000313" key="2">
    <source>
        <dbReference type="EMBL" id="KKL26997.1"/>
    </source>
</evidence>
<organism evidence="2">
    <name type="scientific">marine sediment metagenome</name>
    <dbReference type="NCBI Taxonomy" id="412755"/>
    <lineage>
        <taxon>unclassified sequences</taxon>
        <taxon>metagenomes</taxon>
        <taxon>ecological metagenomes</taxon>
    </lineage>
</organism>
<comment type="caution">
    <text evidence="2">The sequence shown here is derived from an EMBL/GenBank/DDBJ whole genome shotgun (WGS) entry which is preliminary data.</text>
</comment>
<dbReference type="AlphaFoldDB" id="A0A0F9CKK8"/>
<proteinExistence type="predicted"/>
<feature type="region of interest" description="Disordered" evidence="1">
    <location>
        <begin position="25"/>
        <end position="45"/>
    </location>
</feature>
<protein>
    <submittedName>
        <fullName evidence="2">Uncharacterized protein</fullName>
    </submittedName>
</protein>
<dbReference type="EMBL" id="LAZR01035632">
    <property type="protein sequence ID" value="KKL26997.1"/>
    <property type="molecule type" value="Genomic_DNA"/>
</dbReference>
<reference evidence="2" key="1">
    <citation type="journal article" date="2015" name="Nature">
        <title>Complex archaea that bridge the gap between prokaryotes and eukaryotes.</title>
        <authorList>
            <person name="Spang A."/>
            <person name="Saw J.H."/>
            <person name="Jorgensen S.L."/>
            <person name="Zaremba-Niedzwiedzka K."/>
            <person name="Martijn J."/>
            <person name="Lind A.E."/>
            <person name="van Eijk R."/>
            <person name="Schleper C."/>
            <person name="Guy L."/>
            <person name="Ettema T.J."/>
        </authorList>
    </citation>
    <scope>NUCLEOTIDE SEQUENCE</scope>
</reference>
<gene>
    <name evidence="2" type="ORF">LCGC14_2389600</name>
</gene>
<name>A0A0F9CKK8_9ZZZZ</name>
<evidence type="ECO:0000256" key="1">
    <source>
        <dbReference type="SAM" id="MobiDB-lite"/>
    </source>
</evidence>
<sequence length="69" mass="7943">MSQAKNVGIYIDEDSKCNEVSNNLFSDNGEDIQGTPEACRDEKEKVKEIKYPKSKEKRDFLEKNEDNLS</sequence>
<feature type="region of interest" description="Disordered" evidence="1">
    <location>
        <begin position="50"/>
        <end position="69"/>
    </location>
</feature>
<accession>A0A0F9CKK8</accession>